<feature type="compositionally biased region" description="Basic and acidic residues" evidence="1">
    <location>
        <begin position="33"/>
        <end position="60"/>
    </location>
</feature>
<reference evidence="2 3" key="1">
    <citation type="submission" date="2019-05" db="EMBL/GenBank/DDBJ databases">
        <title>Psychrobacillus vulpis sp. nov., a new species isolated from feces of a red fox that inhabits in The Tablas de Daimiel Natural Park, Albacete, Spain.</title>
        <authorList>
            <person name="Rodriguez M."/>
            <person name="Reina J.C."/>
            <person name="Bejar V."/>
            <person name="Llamas I."/>
        </authorList>
    </citation>
    <scope>NUCLEOTIDE SEQUENCE [LARGE SCALE GENOMIC DNA]</scope>
    <source>
        <strain evidence="2 3">NEAU-3TGS17</strain>
    </source>
</reference>
<dbReference type="Proteomes" id="UP000317316">
    <property type="component" value="Unassembled WGS sequence"/>
</dbReference>
<sequence>MANKQNNRNKNSNQNMTVEEAGRKGGEATSKNHGREFYEEIGRKGGEARSKQRDNNKDKN</sequence>
<dbReference type="Pfam" id="PF10685">
    <property type="entry name" value="KGG"/>
    <property type="match status" value="1"/>
</dbReference>
<gene>
    <name evidence="2" type="ORF">FG382_09550</name>
</gene>
<dbReference type="RefSeq" id="WP_142538679.1">
    <property type="nucleotide sequence ID" value="NZ_BMIE01000005.1"/>
</dbReference>
<feature type="compositionally biased region" description="Low complexity" evidence="1">
    <location>
        <begin position="1"/>
        <end position="15"/>
    </location>
</feature>
<protein>
    <submittedName>
        <fullName evidence="2">General stress protein B</fullName>
    </submittedName>
</protein>
<dbReference type="OrthoDB" id="9780487at2"/>
<proteinExistence type="predicted"/>
<name>A0A544T8R9_9BACI</name>
<accession>A0A544T8R9</accession>
<dbReference type="EMBL" id="VDGH01000005">
    <property type="protein sequence ID" value="TQR13847.1"/>
    <property type="molecule type" value="Genomic_DNA"/>
</dbReference>
<dbReference type="InterPro" id="IPR019626">
    <property type="entry name" value="Stress-induced_KGG_rpt"/>
</dbReference>
<evidence type="ECO:0000313" key="2">
    <source>
        <dbReference type="EMBL" id="TQR13847.1"/>
    </source>
</evidence>
<organism evidence="2 3">
    <name type="scientific">Psychrobacillus lasiicapitis</name>
    <dbReference type="NCBI Taxonomy" id="1636719"/>
    <lineage>
        <taxon>Bacteria</taxon>
        <taxon>Bacillati</taxon>
        <taxon>Bacillota</taxon>
        <taxon>Bacilli</taxon>
        <taxon>Bacillales</taxon>
        <taxon>Bacillaceae</taxon>
        <taxon>Psychrobacillus</taxon>
    </lineage>
</organism>
<keyword evidence="3" id="KW-1185">Reference proteome</keyword>
<evidence type="ECO:0000313" key="3">
    <source>
        <dbReference type="Proteomes" id="UP000317316"/>
    </source>
</evidence>
<feature type="region of interest" description="Disordered" evidence="1">
    <location>
        <begin position="1"/>
        <end position="60"/>
    </location>
</feature>
<evidence type="ECO:0000256" key="1">
    <source>
        <dbReference type="SAM" id="MobiDB-lite"/>
    </source>
</evidence>
<dbReference type="AlphaFoldDB" id="A0A544T8R9"/>
<comment type="caution">
    <text evidence="2">The sequence shown here is derived from an EMBL/GenBank/DDBJ whole genome shotgun (WGS) entry which is preliminary data.</text>
</comment>